<dbReference type="AlphaFoldDB" id="A0A8X6RUK6"/>
<dbReference type="Proteomes" id="UP000887159">
    <property type="component" value="Unassembled WGS sequence"/>
</dbReference>
<accession>A0A8X6RUK6</accession>
<organism evidence="2 3">
    <name type="scientific">Trichonephila clavipes</name>
    <name type="common">Golden silk orbweaver</name>
    <name type="synonym">Nephila clavipes</name>
    <dbReference type="NCBI Taxonomy" id="2585209"/>
    <lineage>
        <taxon>Eukaryota</taxon>
        <taxon>Metazoa</taxon>
        <taxon>Ecdysozoa</taxon>
        <taxon>Arthropoda</taxon>
        <taxon>Chelicerata</taxon>
        <taxon>Arachnida</taxon>
        <taxon>Araneae</taxon>
        <taxon>Araneomorphae</taxon>
        <taxon>Entelegynae</taxon>
        <taxon>Araneoidea</taxon>
        <taxon>Nephilidae</taxon>
        <taxon>Trichonephila</taxon>
    </lineage>
</organism>
<evidence type="ECO:0000256" key="1">
    <source>
        <dbReference type="SAM" id="MobiDB-lite"/>
    </source>
</evidence>
<proteinExistence type="predicted"/>
<comment type="caution">
    <text evidence="2">The sequence shown here is derived from an EMBL/GenBank/DDBJ whole genome shotgun (WGS) entry which is preliminary data.</text>
</comment>
<name>A0A8X6RUK6_TRICX</name>
<evidence type="ECO:0000313" key="2">
    <source>
        <dbReference type="EMBL" id="GFX95367.1"/>
    </source>
</evidence>
<dbReference type="EMBL" id="BMAU01021186">
    <property type="protein sequence ID" value="GFX95367.1"/>
    <property type="molecule type" value="Genomic_DNA"/>
</dbReference>
<keyword evidence="3" id="KW-1185">Reference proteome</keyword>
<protein>
    <submittedName>
        <fullName evidence="2">Uncharacterized protein</fullName>
    </submittedName>
</protein>
<feature type="region of interest" description="Disordered" evidence="1">
    <location>
        <begin position="79"/>
        <end position="102"/>
    </location>
</feature>
<gene>
    <name evidence="2" type="ORF">TNCV_3684191</name>
</gene>
<evidence type="ECO:0000313" key="3">
    <source>
        <dbReference type="Proteomes" id="UP000887159"/>
    </source>
</evidence>
<sequence length="174" mass="19877">MRHLARRQQWQTWLNYLVTVQSNMGGDPLKVNRELRRKSNHNIQNIQACHIPNSCPMRKMLCRSTTLCQNPNVPEDKPAGWRGSTQGCHSRQGPAQVGDTETRQRPCRIRHQVFEWACFQTRDRRCRVRALVALKTQHIEGLVPMKSVEAQSPPIGVVWKLGEASANSGIVFIT</sequence>
<reference evidence="2" key="1">
    <citation type="submission" date="2020-08" db="EMBL/GenBank/DDBJ databases">
        <title>Multicomponent nature underlies the extraordinary mechanical properties of spider dragline silk.</title>
        <authorList>
            <person name="Kono N."/>
            <person name="Nakamura H."/>
            <person name="Mori M."/>
            <person name="Yoshida Y."/>
            <person name="Ohtoshi R."/>
            <person name="Malay A.D."/>
            <person name="Moran D.A.P."/>
            <person name="Tomita M."/>
            <person name="Numata K."/>
            <person name="Arakawa K."/>
        </authorList>
    </citation>
    <scope>NUCLEOTIDE SEQUENCE</scope>
</reference>